<accession>A0A953LJB9</accession>
<dbReference type="Gene3D" id="3.40.50.300">
    <property type="entry name" value="P-loop containing nucleotide triphosphate hydrolases"/>
    <property type="match status" value="1"/>
</dbReference>
<evidence type="ECO:0000256" key="1">
    <source>
        <dbReference type="SAM" id="MobiDB-lite"/>
    </source>
</evidence>
<protein>
    <submittedName>
        <fullName evidence="2">Uncharacterized protein</fullName>
    </submittedName>
</protein>
<dbReference type="Proteomes" id="UP000732377">
    <property type="component" value="Unassembled WGS sequence"/>
</dbReference>
<reference evidence="2" key="1">
    <citation type="submission" date="2017-11" db="EMBL/GenBank/DDBJ databases">
        <title>Three new genomes from thermophilic consortium.</title>
        <authorList>
            <person name="Quaggio R."/>
            <person name="Amgarten D."/>
            <person name="Setubal J.C."/>
        </authorList>
    </citation>
    <scope>NUCLEOTIDE SEQUENCE</scope>
    <source>
        <strain evidence="2">ZCTH01-B2</strain>
    </source>
</reference>
<dbReference type="AlphaFoldDB" id="A0A953LJB9"/>
<dbReference type="EMBL" id="PIUK01000034">
    <property type="protein sequence ID" value="MBY6275662.1"/>
    <property type="molecule type" value="Genomic_DNA"/>
</dbReference>
<sequence>MPAAVTLITGPARSGKTTALRERFLRWLGEGVRTDQILILTHGAEQTAPWVRGPDLPAGGAVAAYDFYGFVRQELTLHWPTVQARVPAAGRWLAPAFLSLTVERHLLQALLEPHLALFGDVVRATPERLALQLLTRVDRVAAAAGLGPGEAVQRMAEADRPEKRLLYGQVTALLEHHRSRLLAAGLLDYGLALSLFMDCLLSDPGYRAHLRGRFRRLLADDVDEAAPAEQEFVAGMAEAVEEAAIALDPGGGHAVLRGADPAGAVARLAGADRVCLPDPAPDLEERLTAVRASRSAPAPSGPGPVSRPPQGRSRTQARCLHIATEFWGDMVNRATEAVVALVDAGARPGEIAVLAPRVDSLLATALGRALAARGVALQPLLPTRRLLDDPAVRAIVALAGLAVPAWRPPWPSPSPYADAVRVVLGLDPVAAAHLGQALWEGEGDLPDPAGHPAPYRPLHAWLRAARGRDWQTDGFVRAALLEVLLPLRPDLPKPSVDACLQLLRAAEDFRLAAERLAAAPQPRGGNWQAPDRNSQSPEDLGAHPFGMNYRPLLTEATCPLWPEPVGTEGEAVLLATPQAYLSRRLTSAAQVWLDVTSPGWLPVGVSELANPHVLLPGWPEGAPWTDEQARRVREAARERTVRALLRRCAGPVITAEAALSPWAQEQEGGLWA</sequence>
<name>A0A953LJB9_SYMTR</name>
<dbReference type="InterPro" id="IPR027417">
    <property type="entry name" value="P-loop_NTPase"/>
</dbReference>
<dbReference type="SUPFAM" id="SSF52540">
    <property type="entry name" value="P-loop containing nucleoside triphosphate hydrolases"/>
    <property type="match status" value="1"/>
</dbReference>
<gene>
    <name evidence="2" type="ORF">CWE10_05470</name>
</gene>
<proteinExistence type="predicted"/>
<organism evidence="2 3">
    <name type="scientific">Symbiobacterium thermophilum</name>
    <dbReference type="NCBI Taxonomy" id="2734"/>
    <lineage>
        <taxon>Bacteria</taxon>
        <taxon>Bacillati</taxon>
        <taxon>Bacillota</taxon>
        <taxon>Clostridia</taxon>
        <taxon>Eubacteriales</taxon>
        <taxon>Symbiobacteriaceae</taxon>
        <taxon>Symbiobacterium</taxon>
    </lineage>
</organism>
<evidence type="ECO:0000313" key="3">
    <source>
        <dbReference type="Proteomes" id="UP000732377"/>
    </source>
</evidence>
<feature type="region of interest" description="Disordered" evidence="1">
    <location>
        <begin position="291"/>
        <end position="314"/>
    </location>
</feature>
<dbReference type="RefSeq" id="WP_273378580.1">
    <property type="nucleotide sequence ID" value="NZ_PIUK01000034.1"/>
</dbReference>
<feature type="region of interest" description="Disordered" evidence="1">
    <location>
        <begin position="520"/>
        <end position="541"/>
    </location>
</feature>
<evidence type="ECO:0000313" key="2">
    <source>
        <dbReference type="EMBL" id="MBY6275662.1"/>
    </source>
</evidence>
<comment type="caution">
    <text evidence="2">The sequence shown here is derived from an EMBL/GenBank/DDBJ whole genome shotgun (WGS) entry which is preliminary data.</text>
</comment>